<feature type="region of interest" description="Disordered" evidence="1">
    <location>
        <begin position="73"/>
        <end position="151"/>
    </location>
</feature>
<gene>
    <name evidence="2" type="ORF">g.7029</name>
</gene>
<organism evidence="2">
    <name type="scientific">Lygus hesperus</name>
    <name type="common">Western plant bug</name>
    <dbReference type="NCBI Taxonomy" id="30085"/>
    <lineage>
        <taxon>Eukaryota</taxon>
        <taxon>Metazoa</taxon>
        <taxon>Ecdysozoa</taxon>
        <taxon>Arthropoda</taxon>
        <taxon>Hexapoda</taxon>
        <taxon>Insecta</taxon>
        <taxon>Pterygota</taxon>
        <taxon>Neoptera</taxon>
        <taxon>Paraneoptera</taxon>
        <taxon>Hemiptera</taxon>
        <taxon>Heteroptera</taxon>
        <taxon>Panheteroptera</taxon>
        <taxon>Cimicomorpha</taxon>
        <taxon>Miridae</taxon>
        <taxon>Mirini</taxon>
        <taxon>Lygus</taxon>
    </lineage>
</organism>
<proteinExistence type="predicted"/>
<accession>A0A146MHJ1</accession>
<reference evidence="2" key="1">
    <citation type="journal article" date="2016" name="Gigascience">
        <title>De novo construction of an expanded transcriptome assembly for the western tarnished plant bug, Lygus hesperus.</title>
        <authorList>
            <person name="Tassone E.E."/>
            <person name="Geib S.M."/>
            <person name="Hall B."/>
            <person name="Fabrick J.A."/>
            <person name="Brent C.S."/>
            <person name="Hull J.J."/>
        </authorList>
    </citation>
    <scope>NUCLEOTIDE SEQUENCE</scope>
</reference>
<name>A0A146MHJ1_LYGHE</name>
<evidence type="ECO:0000256" key="1">
    <source>
        <dbReference type="SAM" id="MobiDB-lite"/>
    </source>
</evidence>
<feature type="compositionally biased region" description="Low complexity" evidence="1">
    <location>
        <begin position="79"/>
        <end position="107"/>
    </location>
</feature>
<feature type="compositionally biased region" description="Low complexity" evidence="1">
    <location>
        <begin position="132"/>
        <end position="151"/>
    </location>
</feature>
<dbReference type="EMBL" id="GDHC01000413">
    <property type="protein sequence ID" value="JAQ18216.1"/>
    <property type="molecule type" value="Transcribed_RNA"/>
</dbReference>
<feature type="non-terminal residue" evidence="2">
    <location>
        <position position="1"/>
    </location>
</feature>
<evidence type="ECO:0000313" key="2">
    <source>
        <dbReference type="EMBL" id="JAQ18216.1"/>
    </source>
</evidence>
<protein>
    <submittedName>
        <fullName evidence="2">Uncharacterized protein</fullName>
    </submittedName>
</protein>
<sequence>VVAAAAAVHPQNASHLHHQRRDPHPCQPPTPQHGLHPHPTPPGSVATAGPAATVPGGSAVPVDSAAADEVEVATGTGGAAAASTAAEQAAAAPAPAAAAETRKPSATSTQASVTHPAVCTAPPVGTRRGGCAATPADAATTPPHATCSTSN</sequence>
<feature type="compositionally biased region" description="Low complexity" evidence="1">
    <location>
        <begin position="43"/>
        <end position="61"/>
    </location>
</feature>
<dbReference type="AlphaFoldDB" id="A0A146MHJ1"/>
<feature type="region of interest" description="Disordered" evidence="1">
    <location>
        <begin position="1"/>
        <end position="61"/>
    </location>
</feature>